<evidence type="ECO:0000313" key="2">
    <source>
        <dbReference type="EMBL" id="JAR87864.1"/>
    </source>
</evidence>
<reference evidence="2" key="1">
    <citation type="journal article" date="2018" name="PLoS Negl. Trop. Dis.">
        <title>Sialome diversity of ticks revealed by RNAseq of single tick salivary glands.</title>
        <authorList>
            <person name="Perner J."/>
            <person name="Kropackova S."/>
            <person name="Kopacek P."/>
            <person name="Ribeiro J.M."/>
        </authorList>
    </citation>
    <scope>NUCLEOTIDE SEQUENCE</scope>
    <source>
        <strain evidence="2">Siblings of single egg batch collected in Ceske Budejovice</strain>
        <tissue evidence="2">Salivary glands</tissue>
    </source>
</reference>
<feature type="non-terminal residue" evidence="2">
    <location>
        <position position="139"/>
    </location>
</feature>
<dbReference type="EMBL" id="GEGO01007540">
    <property type="protein sequence ID" value="JAR87864.1"/>
    <property type="molecule type" value="Transcribed_RNA"/>
</dbReference>
<dbReference type="AlphaFoldDB" id="A0A147BAT3"/>
<keyword evidence="1" id="KW-0472">Membrane</keyword>
<organism evidence="2">
    <name type="scientific">Ixodes ricinus</name>
    <name type="common">Common tick</name>
    <name type="synonym">Acarus ricinus</name>
    <dbReference type="NCBI Taxonomy" id="34613"/>
    <lineage>
        <taxon>Eukaryota</taxon>
        <taxon>Metazoa</taxon>
        <taxon>Ecdysozoa</taxon>
        <taxon>Arthropoda</taxon>
        <taxon>Chelicerata</taxon>
        <taxon>Arachnida</taxon>
        <taxon>Acari</taxon>
        <taxon>Parasitiformes</taxon>
        <taxon>Ixodida</taxon>
        <taxon>Ixodoidea</taxon>
        <taxon>Ixodidae</taxon>
        <taxon>Ixodinae</taxon>
        <taxon>Ixodes</taxon>
    </lineage>
</organism>
<evidence type="ECO:0000256" key="1">
    <source>
        <dbReference type="SAM" id="Phobius"/>
    </source>
</evidence>
<accession>A0A147BAT3</accession>
<dbReference type="PROSITE" id="PS51885">
    <property type="entry name" value="NEPRILYSIN"/>
    <property type="match status" value="1"/>
</dbReference>
<keyword evidence="1" id="KW-0812">Transmembrane</keyword>
<dbReference type="GO" id="GO:0004222">
    <property type="term" value="F:metalloendopeptidase activity"/>
    <property type="evidence" value="ECO:0007669"/>
    <property type="project" value="InterPro"/>
</dbReference>
<dbReference type="InterPro" id="IPR024079">
    <property type="entry name" value="MetalloPept_cat_dom_sf"/>
</dbReference>
<dbReference type="SUPFAM" id="SSF55486">
    <property type="entry name" value="Metalloproteases ('zincins'), catalytic domain"/>
    <property type="match status" value="1"/>
</dbReference>
<dbReference type="Gene3D" id="3.40.390.10">
    <property type="entry name" value="Collagenase (Catalytic Domain)"/>
    <property type="match status" value="1"/>
</dbReference>
<proteinExistence type="predicted"/>
<sequence>TADDSVPGQDLCLNANENILLFFNVLLFALLMALVAFVPPPTGVTRARPTCRNLTCYNLRDELHTSMNLAANPCDDFYEYVCGLWPKSHPEFDDQFHLLEVRHPLACTTLRLRSHGFSVEHRAEKRRIDVSIKKLRRSH</sequence>
<dbReference type="GO" id="GO:0005886">
    <property type="term" value="C:plasma membrane"/>
    <property type="evidence" value="ECO:0007669"/>
    <property type="project" value="TreeGrafter"/>
</dbReference>
<feature type="transmembrane region" description="Helical" evidence="1">
    <location>
        <begin position="19"/>
        <end position="38"/>
    </location>
</feature>
<protein>
    <submittedName>
        <fullName evidence="2">Putative m13 family peptidase</fullName>
    </submittedName>
</protein>
<feature type="non-terminal residue" evidence="2">
    <location>
        <position position="1"/>
    </location>
</feature>
<keyword evidence="1" id="KW-1133">Transmembrane helix</keyword>
<dbReference type="GO" id="GO:0016485">
    <property type="term" value="P:protein processing"/>
    <property type="evidence" value="ECO:0007669"/>
    <property type="project" value="TreeGrafter"/>
</dbReference>
<dbReference type="PANTHER" id="PTHR11733">
    <property type="entry name" value="ZINC METALLOPROTEASE FAMILY M13 NEPRILYSIN-RELATED"/>
    <property type="match status" value="1"/>
</dbReference>
<dbReference type="InterPro" id="IPR000718">
    <property type="entry name" value="Peptidase_M13"/>
</dbReference>
<dbReference type="PANTHER" id="PTHR11733:SF241">
    <property type="entry name" value="GH26575P-RELATED"/>
    <property type="match status" value="1"/>
</dbReference>
<name>A0A147BAT3_IXORI</name>